<proteinExistence type="predicted"/>
<dbReference type="AlphaFoldDB" id="A0A381W9U2"/>
<evidence type="ECO:0000313" key="1">
    <source>
        <dbReference type="EMBL" id="SVA48717.1"/>
    </source>
</evidence>
<dbReference type="EMBL" id="UINC01010999">
    <property type="protein sequence ID" value="SVA48717.1"/>
    <property type="molecule type" value="Genomic_DNA"/>
</dbReference>
<sequence>MFILRIIHIQYITTKNINGIVKGSTSFMYCNNCELHRSDYKYNISTIKLRVDPSSMDENPHTL</sequence>
<accession>A0A381W9U2</accession>
<organism evidence="1">
    <name type="scientific">marine metagenome</name>
    <dbReference type="NCBI Taxonomy" id="408172"/>
    <lineage>
        <taxon>unclassified sequences</taxon>
        <taxon>metagenomes</taxon>
        <taxon>ecological metagenomes</taxon>
    </lineage>
</organism>
<reference evidence="1" key="1">
    <citation type="submission" date="2018-05" db="EMBL/GenBank/DDBJ databases">
        <authorList>
            <person name="Lanie J.A."/>
            <person name="Ng W.-L."/>
            <person name="Kazmierczak K.M."/>
            <person name="Andrzejewski T.M."/>
            <person name="Davidsen T.M."/>
            <person name="Wayne K.J."/>
            <person name="Tettelin H."/>
            <person name="Glass J.I."/>
            <person name="Rusch D."/>
            <person name="Podicherti R."/>
            <person name="Tsui H.-C.T."/>
            <person name="Winkler M.E."/>
        </authorList>
    </citation>
    <scope>NUCLEOTIDE SEQUENCE</scope>
</reference>
<gene>
    <name evidence="1" type="ORF">METZ01_LOCUS101571</name>
</gene>
<protein>
    <submittedName>
        <fullName evidence="1">Uncharacterized protein</fullName>
    </submittedName>
</protein>
<name>A0A381W9U2_9ZZZZ</name>